<evidence type="ECO:0000313" key="2">
    <source>
        <dbReference type="WBParaSite" id="ES5_v2.g29062.t1"/>
    </source>
</evidence>
<sequence>MTTSQDDYELISSKQSSHASINDHEKTPTPPTEIVLQVSPTPSPPPSPITGIPVQSSTTIVVEGLDSSSAPLPPTTLLEMENQINMIQEKNVSFFQSILNGLSVIAEWIRWAFMDNKWGDIFTHKQQI</sequence>
<accession>A0AC34GHG1</accession>
<name>A0AC34GHG1_9BILA</name>
<evidence type="ECO:0000313" key="1">
    <source>
        <dbReference type="Proteomes" id="UP000887579"/>
    </source>
</evidence>
<organism evidence="1 2">
    <name type="scientific">Panagrolaimus sp. ES5</name>
    <dbReference type="NCBI Taxonomy" id="591445"/>
    <lineage>
        <taxon>Eukaryota</taxon>
        <taxon>Metazoa</taxon>
        <taxon>Ecdysozoa</taxon>
        <taxon>Nematoda</taxon>
        <taxon>Chromadorea</taxon>
        <taxon>Rhabditida</taxon>
        <taxon>Tylenchina</taxon>
        <taxon>Panagrolaimomorpha</taxon>
        <taxon>Panagrolaimoidea</taxon>
        <taxon>Panagrolaimidae</taxon>
        <taxon>Panagrolaimus</taxon>
    </lineage>
</organism>
<protein>
    <submittedName>
        <fullName evidence="2">Uncharacterized protein</fullName>
    </submittedName>
</protein>
<proteinExistence type="predicted"/>
<reference evidence="2" key="1">
    <citation type="submission" date="2022-11" db="UniProtKB">
        <authorList>
            <consortium name="WormBaseParasite"/>
        </authorList>
    </citation>
    <scope>IDENTIFICATION</scope>
</reference>
<dbReference type="Proteomes" id="UP000887579">
    <property type="component" value="Unplaced"/>
</dbReference>
<dbReference type="WBParaSite" id="ES5_v2.g29062.t1">
    <property type="protein sequence ID" value="ES5_v2.g29062.t1"/>
    <property type="gene ID" value="ES5_v2.g29062"/>
</dbReference>